<keyword evidence="2" id="KW-0472">Membrane</keyword>
<evidence type="ECO:0000313" key="3">
    <source>
        <dbReference type="EMBL" id="KAJ4426284.1"/>
    </source>
</evidence>
<reference evidence="3 4" key="1">
    <citation type="journal article" date="2022" name="Allergy">
        <title>Genome assembly and annotation of Periplaneta americana reveal a comprehensive cockroach allergen profile.</title>
        <authorList>
            <person name="Wang L."/>
            <person name="Xiong Q."/>
            <person name="Saelim N."/>
            <person name="Wang L."/>
            <person name="Nong W."/>
            <person name="Wan A.T."/>
            <person name="Shi M."/>
            <person name="Liu X."/>
            <person name="Cao Q."/>
            <person name="Hui J.H.L."/>
            <person name="Sookrung N."/>
            <person name="Leung T.F."/>
            <person name="Tungtrongchitr A."/>
            <person name="Tsui S.K.W."/>
        </authorList>
    </citation>
    <scope>NUCLEOTIDE SEQUENCE [LARGE SCALE GENOMIC DNA]</scope>
    <source>
        <strain evidence="3">PWHHKU_190912</strain>
    </source>
</reference>
<protein>
    <submittedName>
        <fullName evidence="3">Uncharacterized protein</fullName>
    </submittedName>
</protein>
<feature type="transmembrane region" description="Helical" evidence="2">
    <location>
        <begin position="540"/>
        <end position="562"/>
    </location>
</feature>
<organism evidence="3 4">
    <name type="scientific">Periplaneta americana</name>
    <name type="common">American cockroach</name>
    <name type="synonym">Blatta americana</name>
    <dbReference type="NCBI Taxonomy" id="6978"/>
    <lineage>
        <taxon>Eukaryota</taxon>
        <taxon>Metazoa</taxon>
        <taxon>Ecdysozoa</taxon>
        <taxon>Arthropoda</taxon>
        <taxon>Hexapoda</taxon>
        <taxon>Insecta</taxon>
        <taxon>Pterygota</taxon>
        <taxon>Neoptera</taxon>
        <taxon>Polyneoptera</taxon>
        <taxon>Dictyoptera</taxon>
        <taxon>Blattodea</taxon>
        <taxon>Blattoidea</taxon>
        <taxon>Blattidae</taxon>
        <taxon>Blattinae</taxon>
        <taxon>Periplaneta</taxon>
    </lineage>
</organism>
<feature type="compositionally biased region" description="Polar residues" evidence="1">
    <location>
        <begin position="472"/>
        <end position="487"/>
    </location>
</feature>
<feature type="compositionally biased region" description="Low complexity" evidence="1">
    <location>
        <begin position="436"/>
        <end position="471"/>
    </location>
</feature>
<sequence>MPLIYFFKYSRTSIIRGNEGGGVNGSRNESKDQRRVSFQIKTQPQQKNAIEYHKSTLNENNTDNKEHLYQTINYNLLKNSIRGQWNAIKTGTERTTPNYNGNINLNWKFLINESIENNIIYDTSSDTEKYNHHYYAATSQKTESSQPDTIMSDTASSLIIPSTVDSDIQEIETSFTASNIDRDASKFSSSTTTITPCSVYPPPNNSTTDSTPTLSVTTEFIPLRDNIRLIPVSIQPTENAIPGETTATWSTAYATVTPHKADANLYKTTITTEYIRDILTDPTPIVADTPTTADTTTDDSTITTETTTTTTTTGTTTATTSTDTTTADSTTATTSADTTTATTTDTTTAITTADTTTATTTADTTTSTDTTTADSTTATTTAHTTTATTSTDTTTADFTTATTTTATTTADTTTATTTTDTTTTITANTTTTGTTTTWLDSTSTTTPMTNSSPNTTTENSTTSTITTPHTTYPNNSTTTLPITDSPGNDTTVDNSTNDTTDTSESTTENTTTDLPTTTSNNPTTGTTITDSSELFSSETMYIVIAVAILALFIIVAIITYTIRWKRKRRNAQVDRKEEDITIVVTPKVNGIKEAKINTPPQLDSLNEDPVLQLVSEEDSKTITNSVTSGYDRSEEEVKYYCSIKDKETMSDDDSRITASEMRFMRATAGYTRWDHKKNEDVMQELQIEPIMQFISTYQLQWKGHLEGMDRCRIPKALFHYHPHGKRSLGRPMKRWTENSSLRL</sequence>
<evidence type="ECO:0000256" key="1">
    <source>
        <dbReference type="SAM" id="MobiDB-lite"/>
    </source>
</evidence>
<evidence type="ECO:0000256" key="2">
    <source>
        <dbReference type="SAM" id="Phobius"/>
    </source>
</evidence>
<keyword evidence="2" id="KW-0812">Transmembrane</keyword>
<evidence type="ECO:0000313" key="4">
    <source>
        <dbReference type="Proteomes" id="UP001148838"/>
    </source>
</evidence>
<dbReference type="Proteomes" id="UP001148838">
    <property type="component" value="Unassembled WGS sequence"/>
</dbReference>
<accession>A0ABQ8RX52</accession>
<feature type="region of interest" description="Disordered" evidence="1">
    <location>
        <begin position="436"/>
        <end position="530"/>
    </location>
</feature>
<feature type="region of interest" description="Disordered" evidence="1">
    <location>
        <begin position="17"/>
        <end position="45"/>
    </location>
</feature>
<name>A0ABQ8RX52_PERAM</name>
<proteinExistence type="predicted"/>
<keyword evidence="4" id="KW-1185">Reference proteome</keyword>
<dbReference type="EMBL" id="JAJSOF020000040">
    <property type="protein sequence ID" value="KAJ4426284.1"/>
    <property type="molecule type" value="Genomic_DNA"/>
</dbReference>
<feature type="region of interest" description="Disordered" evidence="1">
    <location>
        <begin position="285"/>
        <end position="331"/>
    </location>
</feature>
<feature type="compositionally biased region" description="Low complexity" evidence="1">
    <location>
        <begin position="287"/>
        <end position="331"/>
    </location>
</feature>
<keyword evidence="2" id="KW-1133">Transmembrane helix</keyword>
<comment type="caution">
    <text evidence="3">The sequence shown here is derived from an EMBL/GenBank/DDBJ whole genome shotgun (WGS) entry which is preliminary data.</text>
</comment>
<feature type="compositionally biased region" description="Low complexity" evidence="1">
    <location>
        <begin position="488"/>
        <end position="530"/>
    </location>
</feature>
<gene>
    <name evidence="3" type="ORF">ANN_27096</name>
</gene>